<dbReference type="EMBL" id="FNVB01000006">
    <property type="protein sequence ID" value="SEG82832.1"/>
    <property type="molecule type" value="Genomic_DNA"/>
</dbReference>
<dbReference type="EMBL" id="FOME01000010">
    <property type="protein sequence ID" value="SFE26590.1"/>
    <property type="molecule type" value="Genomic_DNA"/>
</dbReference>
<accession>A0A1H6DCI0</accession>
<feature type="compositionally biased region" description="Gly residues" evidence="1">
    <location>
        <begin position="52"/>
        <end position="85"/>
    </location>
</feature>
<dbReference type="RefSeq" id="WP_093356018.1">
    <property type="nucleotide sequence ID" value="NZ_FNVB01000006.1"/>
</dbReference>
<dbReference type="AlphaFoldDB" id="A0A1H6DCI0"/>
<name>A0A1H6DCI0_9PSEU</name>
<proteinExistence type="predicted"/>
<reference evidence="4 5" key="1">
    <citation type="submission" date="2016-10" db="EMBL/GenBank/DDBJ databases">
        <authorList>
            <person name="Varghese N."/>
            <person name="Submissions S."/>
        </authorList>
    </citation>
    <scope>NUCLEOTIDE SEQUENCE [LARGE SCALE GENOMIC DNA]</scope>
    <source>
        <strain evidence="5">ATCC 20501</strain>
        <strain evidence="3 4">CGMCC 4.3529</strain>
    </source>
</reference>
<evidence type="ECO:0000313" key="2">
    <source>
        <dbReference type="EMBL" id="SEG82832.1"/>
    </source>
</evidence>
<organism evidence="2 5">
    <name type="scientific">Saccharopolyspora kobensis</name>
    <dbReference type="NCBI Taxonomy" id="146035"/>
    <lineage>
        <taxon>Bacteria</taxon>
        <taxon>Bacillati</taxon>
        <taxon>Actinomycetota</taxon>
        <taxon>Actinomycetes</taxon>
        <taxon>Pseudonocardiales</taxon>
        <taxon>Pseudonocardiaceae</taxon>
        <taxon>Saccharopolyspora</taxon>
    </lineage>
</organism>
<dbReference type="Proteomes" id="UP000236729">
    <property type="component" value="Unassembled WGS sequence"/>
</dbReference>
<accession>A0A1I1Z8C8</accession>
<protein>
    <submittedName>
        <fullName evidence="2">Uncharacterized protein</fullName>
    </submittedName>
</protein>
<reference evidence="2" key="2">
    <citation type="submission" date="2016-10" db="EMBL/GenBank/DDBJ databases">
        <authorList>
            <person name="de Groot N.N."/>
        </authorList>
    </citation>
    <scope>NUCLEOTIDE SEQUENCE [LARGE SCALE GENOMIC DNA]</scope>
    <source>
        <strain evidence="2">ATCC 20501</strain>
    </source>
</reference>
<evidence type="ECO:0000256" key="1">
    <source>
        <dbReference type="SAM" id="MobiDB-lite"/>
    </source>
</evidence>
<evidence type="ECO:0000313" key="4">
    <source>
        <dbReference type="Proteomes" id="UP000199690"/>
    </source>
</evidence>
<feature type="region of interest" description="Disordered" evidence="1">
    <location>
        <begin position="24"/>
        <end position="85"/>
    </location>
</feature>
<gene>
    <name evidence="2" type="ORF">SAMN02982929_04155</name>
    <name evidence="3" type="ORF">SAMN05216506_11072</name>
</gene>
<dbReference type="Proteomes" id="UP000199690">
    <property type="component" value="Unassembled WGS sequence"/>
</dbReference>
<evidence type="ECO:0000313" key="5">
    <source>
        <dbReference type="Proteomes" id="UP000236729"/>
    </source>
</evidence>
<evidence type="ECO:0000313" key="3">
    <source>
        <dbReference type="EMBL" id="SFE26590.1"/>
    </source>
</evidence>
<keyword evidence="4" id="KW-1185">Reference proteome</keyword>
<sequence>MYWIGLIAGLGVLVALLALVARSRGARRANPRKRARSGGGGYSGDSAVYSDGGWGGDSGGSDSGGWGGGDSGGGGGDSGGGGGGD</sequence>
<feature type="compositionally biased region" description="Basic residues" evidence="1">
    <location>
        <begin position="24"/>
        <end position="36"/>
    </location>
</feature>